<dbReference type="Pfam" id="PF17762">
    <property type="entry name" value="HTH_ParB"/>
    <property type="match status" value="1"/>
</dbReference>
<dbReference type="SMART" id="SM00470">
    <property type="entry name" value="ParB"/>
    <property type="match status" value="1"/>
</dbReference>
<comment type="similarity">
    <text evidence="1">Belongs to the ParB family.</text>
</comment>
<dbReference type="InterPro" id="IPR050336">
    <property type="entry name" value="Chromosome_partition/occlusion"/>
</dbReference>
<evidence type="ECO:0000313" key="6">
    <source>
        <dbReference type="Proteomes" id="UP000230729"/>
    </source>
</evidence>
<dbReference type="CDD" id="cd16393">
    <property type="entry name" value="SPO0J_N"/>
    <property type="match status" value="1"/>
</dbReference>
<dbReference type="AlphaFoldDB" id="A0A2G9ZLJ0"/>
<name>A0A2G9ZLJ0_9BACT</name>
<reference evidence="5 6" key="1">
    <citation type="submission" date="2017-09" db="EMBL/GenBank/DDBJ databases">
        <title>Depth-based differentiation of microbial function through sediment-hosted aquifers and enrichment of novel symbionts in the deep terrestrial subsurface.</title>
        <authorList>
            <person name="Probst A.J."/>
            <person name="Ladd B."/>
            <person name="Jarett J.K."/>
            <person name="Geller-Mcgrath D.E."/>
            <person name="Sieber C.M."/>
            <person name="Emerson J.B."/>
            <person name="Anantharaman K."/>
            <person name="Thomas B.C."/>
            <person name="Malmstrom R."/>
            <person name="Stieglmeier M."/>
            <person name="Klingl A."/>
            <person name="Woyke T."/>
            <person name="Ryan C.M."/>
            <person name="Banfield J.F."/>
        </authorList>
    </citation>
    <scope>NUCLEOTIDE SEQUENCE [LARGE SCALE GENOMIC DNA]</scope>
    <source>
        <strain evidence="5">CG23_combo_of_CG06-09_8_20_14_all_49_15</strain>
    </source>
</reference>
<dbReference type="InterPro" id="IPR041468">
    <property type="entry name" value="HTH_ParB/Spo0J"/>
</dbReference>
<gene>
    <name evidence="5" type="ORF">COX22_04245</name>
</gene>
<protein>
    <recommendedName>
        <fullName evidence="4">ParB-like N-terminal domain-containing protein</fullName>
    </recommendedName>
</protein>
<dbReference type="FunFam" id="1.10.10.2830:FF:000001">
    <property type="entry name" value="Chromosome partitioning protein ParB"/>
    <property type="match status" value="1"/>
</dbReference>
<dbReference type="FunFam" id="3.90.1530.30:FF:000001">
    <property type="entry name" value="Chromosome partitioning protein ParB"/>
    <property type="match status" value="1"/>
</dbReference>
<dbReference type="GO" id="GO:0007059">
    <property type="term" value="P:chromosome segregation"/>
    <property type="evidence" value="ECO:0007669"/>
    <property type="project" value="UniProtKB-KW"/>
</dbReference>
<dbReference type="InterPro" id="IPR003115">
    <property type="entry name" value="ParB_N"/>
</dbReference>
<keyword evidence="2" id="KW-0159">Chromosome partition</keyword>
<dbReference type="Pfam" id="PF02195">
    <property type="entry name" value="ParB_N"/>
    <property type="match status" value="1"/>
</dbReference>
<evidence type="ECO:0000313" key="5">
    <source>
        <dbReference type="EMBL" id="PIP33460.1"/>
    </source>
</evidence>
<dbReference type="Proteomes" id="UP000230729">
    <property type="component" value="Unassembled WGS sequence"/>
</dbReference>
<dbReference type="PANTHER" id="PTHR33375:SF1">
    <property type="entry name" value="CHROMOSOME-PARTITIONING PROTEIN PARB-RELATED"/>
    <property type="match status" value="1"/>
</dbReference>
<evidence type="ECO:0000256" key="2">
    <source>
        <dbReference type="ARBA" id="ARBA00022829"/>
    </source>
</evidence>
<proteinExistence type="inferred from homology"/>
<comment type="caution">
    <text evidence="5">The sequence shown here is derived from an EMBL/GenBank/DDBJ whole genome shotgun (WGS) entry which is preliminary data.</text>
</comment>
<dbReference type="GO" id="GO:0005694">
    <property type="term" value="C:chromosome"/>
    <property type="evidence" value="ECO:0007669"/>
    <property type="project" value="TreeGrafter"/>
</dbReference>
<dbReference type="GO" id="GO:0045881">
    <property type="term" value="P:positive regulation of sporulation resulting in formation of a cellular spore"/>
    <property type="evidence" value="ECO:0007669"/>
    <property type="project" value="TreeGrafter"/>
</dbReference>
<dbReference type="NCBIfam" id="TIGR00180">
    <property type="entry name" value="parB_part"/>
    <property type="match status" value="1"/>
</dbReference>
<dbReference type="Gene3D" id="3.90.1530.30">
    <property type="match status" value="1"/>
</dbReference>
<feature type="domain" description="ParB-like N-terminal" evidence="4">
    <location>
        <begin position="42"/>
        <end position="131"/>
    </location>
</feature>
<dbReference type="PANTHER" id="PTHR33375">
    <property type="entry name" value="CHROMOSOME-PARTITIONING PROTEIN PARB-RELATED"/>
    <property type="match status" value="1"/>
</dbReference>
<dbReference type="GO" id="GO:0003677">
    <property type="term" value="F:DNA binding"/>
    <property type="evidence" value="ECO:0007669"/>
    <property type="project" value="UniProtKB-KW"/>
</dbReference>
<evidence type="ECO:0000256" key="3">
    <source>
        <dbReference type="ARBA" id="ARBA00023125"/>
    </source>
</evidence>
<dbReference type="EMBL" id="PCSD01000098">
    <property type="protein sequence ID" value="PIP33460.1"/>
    <property type="molecule type" value="Genomic_DNA"/>
</dbReference>
<dbReference type="InterPro" id="IPR004437">
    <property type="entry name" value="ParB/RepB/Spo0J"/>
</dbReference>
<evidence type="ECO:0000259" key="4">
    <source>
        <dbReference type="SMART" id="SM00470"/>
    </source>
</evidence>
<dbReference type="InterPro" id="IPR036086">
    <property type="entry name" value="ParB/Sulfiredoxin_sf"/>
</dbReference>
<dbReference type="SUPFAM" id="SSF109709">
    <property type="entry name" value="KorB DNA-binding domain-like"/>
    <property type="match status" value="1"/>
</dbReference>
<sequence>MANTLGRGLSSLIPQKAQKGGQIKNGEAVVDITSPFEKNRVVEIPVGEISPNPLQPRRRFAPADMDDLVESIKSYGIIQPLIVTRAGIGYELIAGERRWRAAKIIGLKTVPAIIREVSEQMKLEMALVENIQRQDLNPIELAIAYRKLIDEFNLTQEELARRLGKSRPVITNTLRLVNLPMKIQNALIEGSISEGHAKLLVGLDTEEKQMALLNKIMEKNITVAGLYEETRKIGGTKSARIKINYGDKDKEFALREFFGTRAEIKRKGRGGLIIVYYYDDEELDGIMAKIKKS</sequence>
<dbReference type="SUPFAM" id="SSF110849">
    <property type="entry name" value="ParB/Sulfiredoxin"/>
    <property type="match status" value="1"/>
</dbReference>
<organism evidence="5 6">
    <name type="scientific">Candidatus Falkowbacteria bacterium CG23_combo_of_CG06-09_8_20_14_all_49_15</name>
    <dbReference type="NCBI Taxonomy" id="1974572"/>
    <lineage>
        <taxon>Bacteria</taxon>
        <taxon>Candidatus Falkowiibacteriota</taxon>
    </lineage>
</organism>
<evidence type="ECO:0000256" key="1">
    <source>
        <dbReference type="ARBA" id="ARBA00006295"/>
    </source>
</evidence>
<keyword evidence="3" id="KW-0238">DNA-binding</keyword>
<accession>A0A2G9ZLJ0</accession>
<dbReference type="Gene3D" id="1.10.10.2830">
    <property type="match status" value="1"/>
</dbReference>